<sequence>MGVYVDGSALSRYLIDATSTGDWCAWAAVWEAELLTTRLGVNELRRAAAWKGSADRAVAHGVTERLRVVPFSDQAFGAAVTRAKGLTPFQALHLGVALTEPDVDRIATYDGKLARTAAKEGLQVVSPGRRPGWWTQSDS</sequence>
<evidence type="ECO:0008006" key="3">
    <source>
        <dbReference type="Google" id="ProtNLM"/>
    </source>
</evidence>
<evidence type="ECO:0000313" key="1">
    <source>
        <dbReference type="EMBL" id="KGM02595.1"/>
    </source>
</evidence>
<dbReference type="OrthoDB" id="5143352at2"/>
<keyword evidence="2" id="KW-1185">Reference proteome</keyword>
<comment type="caution">
    <text evidence="1">The sequence shown here is derived from an EMBL/GenBank/DDBJ whole genome shotgun (WGS) entry which is preliminary data.</text>
</comment>
<accession>A0A0A0B6V5</accession>
<dbReference type="InterPro" id="IPR029060">
    <property type="entry name" value="PIN-like_dom_sf"/>
</dbReference>
<dbReference type="SUPFAM" id="SSF88723">
    <property type="entry name" value="PIN domain-like"/>
    <property type="match status" value="1"/>
</dbReference>
<gene>
    <name evidence="1" type="ORF">Q760_12620</name>
</gene>
<organism evidence="1 2">
    <name type="scientific">Cellulomonas cellasea DSM 20118</name>
    <dbReference type="NCBI Taxonomy" id="1408250"/>
    <lineage>
        <taxon>Bacteria</taxon>
        <taxon>Bacillati</taxon>
        <taxon>Actinomycetota</taxon>
        <taxon>Actinomycetes</taxon>
        <taxon>Micrococcales</taxon>
        <taxon>Cellulomonadaceae</taxon>
        <taxon>Cellulomonas</taxon>
    </lineage>
</organism>
<reference evidence="1 2" key="1">
    <citation type="submission" date="2013-10" db="EMBL/GenBank/DDBJ databases">
        <authorList>
            <person name="Wang G."/>
            <person name="Zhuang W."/>
        </authorList>
    </citation>
    <scope>NUCLEOTIDE SEQUENCE [LARGE SCALE GENOMIC DNA]</scope>
    <source>
        <strain evidence="1 2">DSM 20118</strain>
    </source>
</reference>
<dbReference type="EMBL" id="AXNT01000042">
    <property type="protein sequence ID" value="KGM02595.1"/>
    <property type="molecule type" value="Genomic_DNA"/>
</dbReference>
<name>A0A0A0B6V5_9CELL</name>
<dbReference type="RefSeq" id="WP_034628335.1">
    <property type="nucleotide sequence ID" value="NZ_AXNT01000042.1"/>
</dbReference>
<dbReference type="STRING" id="1408250.Q760_12620"/>
<proteinExistence type="predicted"/>
<dbReference type="Proteomes" id="UP000029833">
    <property type="component" value="Unassembled WGS sequence"/>
</dbReference>
<evidence type="ECO:0000313" key="2">
    <source>
        <dbReference type="Proteomes" id="UP000029833"/>
    </source>
</evidence>
<dbReference type="AlphaFoldDB" id="A0A0A0B6V5"/>
<protein>
    <recommendedName>
        <fullName evidence="3">PIN domain-containing protein</fullName>
    </recommendedName>
</protein>